<dbReference type="GO" id="GO:0030145">
    <property type="term" value="F:manganese ion binding"/>
    <property type="evidence" value="ECO:0007669"/>
    <property type="project" value="InterPro"/>
</dbReference>
<proteinExistence type="inferred from homology"/>
<dbReference type="GO" id="GO:0006508">
    <property type="term" value="P:proteolysis"/>
    <property type="evidence" value="ECO:0007669"/>
    <property type="project" value="UniProtKB-KW"/>
</dbReference>
<evidence type="ECO:0000256" key="8">
    <source>
        <dbReference type="ARBA" id="ARBA00023211"/>
    </source>
</evidence>
<dbReference type="InterPro" id="IPR000994">
    <property type="entry name" value="Pept_M24"/>
</dbReference>
<dbReference type="GO" id="GO:0102009">
    <property type="term" value="F:proline dipeptidase activity"/>
    <property type="evidence" value="ECO:0007669"/>
    <property type="project" value="UniProtKB-EC"/>
</dbReference>
<dbReference type="Gene3D" id="3.40.350.10">
    <property type="entry name" value="Creatinase/prolidase N-terminal domain"/>
    <property type="match status" value="1"/>
</dbReference>
<sequence>MAGKMAFQNTTANYFSMGSETLKVPMSLFSLNRQRLVKSLSDNPEVPNTGAVLLLEGGKQETRYCTPMEPVFRQESFFHWLFGVVEADWFGALEVESGRVTLFMPRLHPSFAMWSELHPPEHFAVKYNVDRVRYTDEIAQTLSDLKPSMLLLLNGVNVDSGKYCKEAVFTGKEKFNDVIDRKLLHPDITECRVIKTPEEIEVLRYVNQVSSKAHCEVMRVVKPGMMEYELESLFHHYCYGVGGCRHYAWIYTCGTGKNSAVLNYGNSGSPNNGVIKDGDMCLFDMGSEYYCYTSDITCSFPSNGRFTPTQKLVYNTVLRTNRSVMAAIKPGVDWIDMHHLAERELIAGLKGMGLLLGNLKDMMNANMASVFMPLSFGHLLGCDVLDVGGFPTGSRPTTGPMVLRINRTLQEGMCLTIEPGCYFVPYLLDKALSNPSQSCFINKDMLETLKGFGGVRIEDDIIVTSSGAELLTDVPRTVQEIEEWMQNGNKTWGKKDNKTIS</sequence>
<keyword evidence="8" id="KW-0464">Manganese</keyword>
<evidence type="ECO:0000256" key="14">
    <source>
        <dbReference type="ARBA" id="ARBA00044351"/>
    </source>
</evidence>
<dbReference type="CDD" id="cd01087">
    <property type="entry name" value="Prolidase"/>
    <property type="match status" value="1"/>
</dbReference>
<feature type="domain" description="Aminopeptidase P N-terminal" evidence="16">
    <location>
        <begin position="24"/>
        <end position="161"/>
    </location>
</feature>
<evidence type="ECO:0000256" key="10">
    <source>
        <dbReference type="ARBA" id="ARBA00044051"/>
    </source>
</evidence>
<dbReference type="SUPFAM" id="SSF53092">
    <property type="entry name" value="Creatinase/prolidase N-terminal domain"/>
    <property type="match status" value="1"/>
</dbReference>
<dbReference type="SMART" id="SM01011">
    <property type="entry name" value="AMP_N"/>
    <property type="match status" value="1"/>
</dbReference>
<dbReference type="SUPFAM" id="SSF55920">
    <property type="entry name" value="Creatinase/aminopeptidase"/>
    <property type="match status" value="1"/>
</dbReference>
<dbReference type="Pfam" id="PF05195">
    <property type="entry name" value="AMP_N"/>
    <property type="match status" value="1"/>
</dbReference>
<reference evidence="18" key="1">
    <citation type="journal article" date="2010" name="Nature">
        <title>The Amphimedon queenslandica genome and the evolution of animal complexity.</title>
        <authorList>
            <person name="Srivastava M."/>
            <person name="Simakov O."/>
            <person name="Chapman J."/>
            <person name="Fahey B."/>
            <person name="Gauthier M.E."/>
            <person name="Mitros T."/>
            <person name="Richards G.S."/>
            <person name="Conaco C."/>
            <person name="Dacre M."/>
            <person name="Hellsten U."/>
            <person name="Larroux C."/>
            <person name="Putnam N.H."/>
            <person name="Stanke M."/>
            <person name="Adamska M."/>
            <person name="Darling A."/>
            <person name="Degnan S.M."/>
            <person name="Oakley T.H."/>
            <person name="Plachetzki D.C."/>
            <person name="Zhai Y."/>
            <person name="Adamski M."/>
            <person name="Calcino A."/>
            <person name="Cummins S.F."/>
            <person name="Goodstein D.M."/>
            <person name="Harris C."/>
            <person name="Jackson D.J."/>
            <person name="Leys S.P."/>
            <person name="Shu S."/>
            <person name="Woodcroft B.J."/>
            <person name="Vervoort M."/>
            <person name="Kosik K.S."/>
            <person name="Manning G."/>
            <person name="Degnan B.M."/>
            <person name="Rokhsar D.S."/>
        </authorList>
    </citation>
    <scope>NUCLEOTIDE SEQUENCE [LARGE SCALE GENOMIC DNA]</scope>
</reference>
<dbReference type="KEGG" id="aqu:100633758"/>
<protein>
    <recommendedName>
        <fullName evidence="11">Xaa-Pro dipeptidase</fullName>
        <ecNumber evidence="10">3.4.13.9</ecNumber>
    </recommendedName>
    <alternativeName>
        <fullName evidence="14">Imidodipeptidase</fullName>
    </alternativeName>
    <alternativeName>
        <fullName evidence="12">Peptidase D</fullName>
    </alternativeName>
    <alternativeName>
        <fullName evidence="13">Proline dipeptidase</fullName>
    </alternativeName>
</protein>
<dbReference type="GO" id="GO:0070006">
    <property type="term" value="F:metalloaminopeptidase activity"/>
    <property type="evidence" value="ECO:0007669"/>
    <property type="project" value="InterPro"/>
</dbReference>
<dbReference type="InterPro" id="IPR036005">
    <property type="entry name" value="Creatinase/aminopeptidase-like"/>
</dbReference>
<comment type="cofactor">
    <cofactor evidence="1">
        <name>Mn(2+)</name>
        <dbReference type="ChEBI" id="CHEBI:29035"/>
    </cofactor>
</comment>
<dbReference type="Pfam" id="PF00557">
    <property type="entry name" value="Peptidase_M24"/>
    <property type="match status" value="1"/>
</dbReference>
<evidence type="ECO:0000256" key="13">
    <source>
        <dbReference type="ARBA" id="ARBA00044284"/>
    </source>
</evidence>
<evidence type="ECO:0000313" key="17">
    <source>
        <dbReference type="EnsemblMetazoa" id="XP_003384746.1"/>
    </source>
</evidence>
<comment type="similarity">
    <text evidence="9">Belongs to the peptidase M24B family. Eukaryotic-type prolidase subfamily.</text>
</comment>
<evidence type="ECO:0000256" key="6">
    <source>
        <dbReference type="ARBA" id="ARBA00022997"/>
    </source>
</evidence>
<evidence type="ECO:0000256" key="1">
    <source>
        <dbReference type="ARBA" id="ARBA00001936"/>
    </source>
</evidence>
<dbReference type="PANTHER" id="PTHR48480">
    <property type="match status" value="1"/>
</dbReference>
<keyword evidence="5" id="KW-0378">Hydrolase</keyword>
<keyword evidence="6" id="KW-0224">Dipeptidase</keyword>
<evidence type="ECO:0000256" key="15">
    <source>
        <dbReference type="ARBA" id="ARBA00048994"/>
    </source>
</evidence>
<keyword evidence="18" id="KW-1185">Reference proteome</keyword>
<keyword evidence="7" id="KW-0482">Metalloprotease</keyword>
<dbReference type="FunFam" id="3.90.230.10:FF:000002">
    <property type="entry name" value="Xaa-Pro aminopeptidase 3"/>
    <property type="match status" value="1"/>
</dbReference>
<dbReference type="Proteomes" id="UP000007879">
    <property type="component" value="Unassembled WGS sequence"/>
</dbReference>
<dbReference type="GeneID" id="100633758"/>
<evidence type="ECO:0000256" key="2">
    <source>
        <dbReference type="ARBA" id="ARBA00011738"/>
    </source>
</evidence>
<evidence type="ECO:0000259" key="16">
    <source>
        <dbReference type="SMART" id="SM01011"/>
    </source>
</evidence>
<accession>A0AAN0IBN1</accession>
<evidence type="ECO:0000256" key="5">
    <source>
        <dbReference type="ARBA" id="ARBA00022801"/>
    </source>
</evidence>
<dbReference type="EnsemblMetazoa" id="XM_003384698.3">
    <property type="protein sequence ID" value="XP_003384746.1"/>
    <property type="gene ID" value="LOC100633758"/>
</dbReference>
<dbReference type="Gene3D" id="3.90.230.10">
    <property type="entry name" value="Creatinase/methionine aminopeptidase superfamily"/>
    <property type="match status" value="1"/>
</dbReference>
<dbReference type="RefSeq" id="XP_003384746.1">
    <property type="nucleotide sequence ID" value="XM_003384698.3"/>
</dbReference>
<dbReference type="PANTHER" id="PTHR48480:SF2">
    <property type="entry name" value="PEPTIDASE D"/>
    <property type="match status" value="1"/>
</dbReference>
<evidence type="ECO:0000313" key="18">
    <source>
        <dbReference type="Proteomes" id="UP000007879"/>
    </source>
</evidence>
<keyword evidence="4" id="KW-0479">Metal-binding</keyword>
<evidence type="ECO:0000256" key="4">
    <source>
        <dbReference type="ARBA" id="ARBA00022723"/>
    </source>
</evidence>
<evidence type="ECO:0000256" key="11">
    <source>
        <dbReference type="ARBA" id="ARBA00044141"/>
    </source>
</evidence>
<dbReference type="InterPro" id="IPR029149">
    <property type="entry name" value="Creatin/AminoP/Spt16_N"/>
</dbReference>
<comment type="catalytic activity">
    <reaction evidence="15">
        <text>Xaa-L-Pro dipeptide + H2O = an L-alpha-amino acid + L-proline</text>
        <dbReference type="Rhea" id="RHEA:76407"/>
        <dbReference type="ChEBI" id="CHEBI:15377"/>
        <dbReference type="ChEBI" id="CHEBI:59869"/>
        <dbReference type="ChEBI" id="CHEBI:60039"/>
        <dbReference type="ChEBI" id="CHEBI:195196"/>
        <dbReference type="EC" id="3.4.13.9"/>
    </reaction>
</comment>
<comment type="subunit">
    <text evidence="2">Homodimer.</text>
</comment>
<evidence type="ECO:0000256" key="9">
    <source>
        <dbReference type="ARBA" id="ARBA00043990"/>
    </source>
</evidence>
<dbReference type="AlphaFoldDB" id="A0AAN0IBN1"/>
<evidence type="ECO:0000256" key="12">
    <source>
        <dbReference type="ARBA" id="ARBA00044252"/>
    </source>
</evidence>
<dbReference type="EC" id="3.4.13.9" evidence="10"/>
<dbReference type="InterPro" id="IPR007865">
    <property type="entry name" value="Aminopep_P_N"/>
</dbReference>
<dbReference type="InterPro" id="IPR052433">
    <property type="entry name" value="X-Pro_dipept-like"/>
</dbReference>
<reference evidence="17" key="2">
    <citation type="submission" date="2024-06" db="UniProtKB">
        <authorList>
            <consortium name="EnsemblMetazoa"/>
        </authorList>
    </citation>
    <scope>IDENTIFICATION</scope>
</reference>
<evidence type="ECO:0000256" key="3">
    <source>
        <dbReference type="ARBA" id="ARBA00022670"/>
    </source>
</evidence>
<name>A0AAN0IBN1_AMPQE</name>
<organism evidence="17 18">
    <name type="scientific">Amphimedon queenslandica</name>
    <name type="common">Sponge</name>
    <dbReference type="NCBI Taxonomy" id="400682"/>
    <lineage>
        <taxon>Eukaryota</taxon>
        <taxon>Metazoa</taxon>
        <taxon>Porifera</taxon>
        <taxon>Demospongiae</taxon>
        <taxon>Heteroscleromorpha</taxon>
        <taxon>Haplosclerida</taxon>
        <taxon>Niphatidae</taxon>
        <taxon>Amphimedon</taxon>
    </lineage>
</organism>
<evidence type="ECO:0000256" key="7">
    <source>
        <dbReference type="ARBA" id="ARBA00023049"/>
    </source>
</evidence>
<keyword evidence="3" id="KW-0645">Protease</keyword>